<feature type="transmembrane region" description="Helical" evidence="1">
    <location>
        <begin position="12"/>
        <end position="35"/>
    </location>
</feature>
<keyword evidence="1" id="KW-1133">Transmembrane helix</keyword>
<protein>
    <submittedName>
        <fullName evidence="2">Uncharacterized protein</fullName>
    </submittedName>
</protein>
<evidence type="ECO:0000313" key="2">
    <source>
        <dbReference type="EMBL" id="KRX36364.1"/>
    </source>
</evidence>
<comment type="caution">
    <text evidence="2">The sequence shown here is derived from an EMBL/GenBank/DDBJ whole genome shotgun (WGS) entry which is preliminary data.</text>
</comment>
<sequence>MALRVEVDAVTFIIGTNVVSLIIRIAVHPSILFLIAMDCVIRKFDALKPMALSNCVSYGSDVFPCHARRICVTVKTRAAS</sequence>
<evidence type="ECO:0000256" key="1">
    <source>
        <dbReference type="SAM" id="Phobius"/>
    </source>
</evidence>
<keyword evidence="3" id="KW-1185">Reference proteome</keyword>
<name>A0A0V0TBH3_9BILA</name>
<accession>A0A0V0TBH3</accession>
<dbReference type="AlphaFoldDB" id="A0A0V0TBH3"/>
<keyword evidence="1" id="KW-0812">Transmembrane</keyword>
<organism evidence="2 3">
    <name type="scientific">Trichinella murrelli</name>
    <dbReference type="NCBI Taxonomy" id="144512"/>
    <lineage>
        <taxon>Eukaryota</taxon>
        <taxon>Metazoa</taxon>
        <taxon>Ecdysozoa</taxon>
        <taxon>Nematoda</taxon>
        <taxon>Enoplea</taxon>
        <taxon>Dorylaimia</taxon>
        <taxon>Trichinellida</taxon>
        <taxon>Trichinellidae</taxon>
        <taxon>Trichinella</taxon>
    </lineage>
</organism>
<reference evidence="2 3" key="1">
    <citation type="submission" date="2015-01" db="EMBL/GenBank/DDBJ databases">
        <title>Evolution of Trichinella species and genotypes.</title>
        <authorList>
            <person name="Korhonen P.K."/>
            <person name="Edoardo P."/>
            <person name="Giuseppe L.R."/>
            <person name="Gasser R.B."/>
        </authorList>
    </citation>
    <scope>NUCLEOTIDE SEQUENCE [LARGE SCALE GENOMIC DNA]</scope>
    <source>
        <strain evidence="2">ISS417</strain>
    </source>
</reference>
<gene>
    <name evidence="2" type="ORF">T05_9113</name>
</gene>
<proteinExistence type="predicted"/>
<keyword evidence="1" id="KW-0472">Membrane</keyword>
<evidence type="ECO:0000313" key="3">
    <source>
        <dbReference type="Proteomes" id="UP000055048"/>
    </source>
</evidence>
<dbReference type="EMBL" id="JYDJ01000369">
    <property type="protein sequence ID" value="KRX36364.1"/>
    <property type="molecule type" value="Genomic_DNA"/>
</dbReference>
<dbReference type="Proteomes" id="UP000055048">
    <property type="component" value="Unassembled WGS sequence"/>
</dbReference>